<dbReference type="SMART" id="SM00283">
    <property type="entry name" value="MA"/>
    <property type="match status" value="1"/>
</dbReference>
<dbReference type="GO" id="GO:0005886">
    <property type="term" value="C:plasma membrane"/>
    <property type="evidence" value="ECO:0007669"/>
    <property type="project" value="TreeGrafter"/>
</dbReference>
<dbReference type="PANTHER" id="PTHR43531:SF14">
    <property type="entry name" value="METHYL-ACCEPTING CHEMOTAXIS PROTEIN I-RELATED"/>
    <property type="match status" value="1"/>
</dbReference>
<reference evidence="8 9" key="1">
    <citation type="submission" date="2017-11" db="EMBL/GenBank/DDBJ databases">
        <title>Draft genome sequence of Mitsuaria sp. HWN-4.</title>
        <authorList>
            <person name="Gundlapally S.R."/>
        </authorList>
    </citation>
    <scope>NUCLEOTIDE SEQUENCE [LARGE SCALE GENOMIC DNA]</scope>
    <source>
        <strain evidence="8 9">HWN-4</strain>
    </source>
</reference>
<sequence length="518" mass="53754">MQSLRNYTIRTRLLGLGLLSVLALLLIGGAGLWAMGSTRSEFQQYVAQDVGSLTQLSEVRAGIGNLRRFEKDMLINIGDDGTVKQAQADWQKTYAGVIRSLDALSAMETGAETGAMPPKLKQALEAYKAGVDDIAKRILNADFVDAAEANRSTDVIKAPVQAMDSGVTEMTRAILQHGDDEVKRLSTREGAVRGALGVVLVIGVVLIGLLTVLNIRSILAPLAQAVSTTERIARKDLSEPVTVQGADETTAMARGVQGMQDALREVVGGVRSATDSIATASREVAAGAHDLSQRTEQAASNLQATASAMGQLTASVQHNAASAGEAKALAEQAADVAGRGVSVVGEVVQTMGRISASSARIGDIIGTIDGIAFQTNILALNAAVEAARAGEQGRGFAVVASEVRSLAQRSAEAAKEIKQLITASGESVASGAALVERAGETINEISESITRVSRIVAEISHATAEQSGGINQIGSAIAQLDQMTQQNAALVEESAAAAQSLQHQADALSLSVAVFKLN</sequence>
<dbReference type="InterPro" id="IPR004090">
    <property type="entry name" value="Chemotax_Me-accpt_rcpt"/>
</dbReference>
<feature type="domain" description="Methyl-accepting transducer" evidence="6">
    <location>
        <begin position="273"/>
        <end position="502"/>
    </location>
</feature>
<dbReference type="Pfam" id="PF12729">
    <property type="entry name" value="4HB_MCP_1"/>
    <property type="match status" value="1"/>
</dbReference>
<dbReference type="InterPro" id="IPR051310">
    <property type="entry name" value="MCP_chemotaxis"/>
</dbReference>
<evidence type="ECO:0000259" key="7">
    <source>
        <dbReference type="PROSITE" id="PS50885"/>
    </source>
</evidence>
<keyword evidence="5" id="KW-1133">Transmembrane helix</keyword>
<dbReference type="AlphaFoldDB" id="A0A2G9C9Q5"/>
<dbReference type="CDD" id="cd06225">
    <property type="entry name" value="HAMP"/>
    <property type="match status" value="1"/>
</dbReference>
<gene>
    <name evidence="8" type="ORF">CS062_11130</name>
</gene>
<organism evidence="8 9">
    <name type="scientific">Roseateles chitinivorans</name>
    <dbReference type="NCBI Taxonomy" id="2917965"/>
    <lineage>
        <taxon>Bacteria</taxon>
        <taxon>Pseudomonadati</taxon>
        <taxon>Pseudomonadota</taxon>
        <taxon>Betaproteobacteria</taxon>
        <taxon>Burkholderiales</taxon>
        <taxon>Sphaerotilaceae</taxon>
        <taxon>Roseateles</taxon>
    </lineage>
</organism>
<keyword evidence="2" id="KW-0488">Methylation</keyword>
<name>A0A2G9C9Q5_9BURK</name>
<evidence type="ECO:0000256" key="5">
    <source>
        <dbReference type="SAM" id="Phobius"/>
    </source>
</evidence>
<dbReference type="CDD" id="cd11386">
    <property type="entry name" value="MCP_signal"/>
    <property type="match status" value="1"/>
</dbReference>
<comment type="caution">
    <text evidence="8">The sequence shown here is derived from an EMBL/GenBank/DDBJ whole genome shotgun (WGS) entry which is preliminary data.</text>
</comment>
<dbReference type="GO" id="GO:0004888">
    <property type="term" value="F:transmembrane signaling receptor activity"/>
    <property type="evidence" value="ECO:0007669"/>
    <property type="project" value="InterPro"/>
</dbReference>
<protein>
    <submittedName>
        <fullName evidence="8">Chemotaxis protein</fullName>
    </submittedName>
</protein>
<feature type="transmembrane region" description="Helical" evidence="5">
    <location>
        <begin position="194"/>
        <end position="215"/>
    </location>
</feature>
<evidence type="ECO:0000313" key="9">
    <source>
        <dbReference type="Proteomes" id="UP000231501"/>
    </source>
</evidence>
<dbReference type="Pfam" id="PF00015">
    <property type="entry name" value="MCPsignal"/>
    <property type="match status" value="1"/>
</dbReference>
<keyword evidence="5" id="KW-0472">Membrane</keyword>
<dbReference type="EMBL" id="PEOG01000025">
    <property type="protein sequence ID" value="PIM53143.1"/>
    <property type="molecule type" value="Genomic_DNA"/>
</dbReference>
<keyword evidence="9" id="KW-1185">Reference proteome</keyword>
<accession>A0A2G9C9Q5</accession>
<comment type="subcellular location">
    <subcellularLocation>
        <location evidence="1">Membrane</location>
    </subcellularLocation>
</comment>
<dbReference type="Pfam" id="PF00672">
    <property type="entry name" value="HAMP"/>
    <property type="match status" value="1"/>
</dbReference>
<feature type="domain" description="HAMP" evidence="7">
    <location>
        <begin position="216"/>
        <end position="268"/>
    </location>
</feature>
<dbReference type="FunFam" id="1.10.287.950:FF:000001">
    <property type="entry name" value="Methyl-accepting chemotaxis sensory transducer"/>
    <property type="match status" value="1"/>
</dbReference>
<comment type="similarity">
    <text evidence="3">Belongs to the methyl-accepting chemotaxis (MCP) protein family.</text>
</comment>
<dbReference type="Proteomes" id="UP000231501">
    <property type="component" value="Unassembled WGS sequence"/>
</dbReference>
<evidence type="ECO:0000256" key="1">
    <source>
        <dbReference type="ARBA" id="ARBA00004370"/>
    </source>
</evidence>
<evidence type="ECO:0000256" key="4">
    <source>
        <dbReference type="PROSITE-ProRule" id="PRU00284"/>
    </source>
</evidence>
<dbReference type="InterPro" id="IPR004089">
    <property type="entry name" value="MCPsignal_dom"/>
</dbReference>
<dbReference type="PROSITE" id="PS50885">
    <property type="entry name" value="HAMP"/>
    <property type="match status" value="1"/>
</dbReference>
<dbReference type="SUPFAM" id="SSF58104">
    <property type="entry name" value="Methyl-accepting chemotaxis protein (MCP) signaling domain"/>
    <property type="match status" value="1"/>
</dbReference>
<dbReference type="GO" id="GO:0006935">
    <property type="term" value="P:chemotaxis"/>
    <property type="evidence" value="ECO:0007669"/>
    <property type="project" value="InterPro"/>
</dbReference>
<dbReference type="PRINTS" id="PR00260">
    <property type="entry name" value="CHEMTRNSDUCR"/>
</dbReference>
<dbReference type="PANTHER" id="PTHR43531">
    <property type="entry name" value="PROTEIN ICFG"/>
    <property type="match status" value="1"/>
</dbReference>
<evidence type="ECO:0000313" key="8">
    <source>
        <dbReference type="EMBL" id="PIM53143.1"/>
    </source>
</evidence>
<dbReference type="RefSeq" id="WP_099861720.1">
    <property type="nucleotide sequence ID" value="NZ_PEOG01000025.1"/>
</dbReference>
<dbReference type="GO" id="GO:0007165">
    <property type="term" value="P:signal transduction"/>
    <property type="evidence" value="ECO:0007669"/>
    <property type="project" value="UniProtKB-KW"/>
</dbReference>
<keyword evidence="4" id="KW-0807">Transducer</keyword>
<dbReference type="InterPro" id="IPR024478">
    <property type="entry name" value="HlyB_4HB_MCP"/>
</dbReference>
<evidence type="ECO:0000259" key="6">
    <source>
        <dbReference type="PROSITE" id="PS50111"/>
    </source>
</evidence>
<dbReference type="Gene3D" id="1.10.287.950">
    <property type="entry name" value="Methyl-accepting chemotaxis protein"/>
    <property type="match status" value="1"/>
</dbReference>
<dbReference type="InterPro" id="IPR003660">
    <property type="entry name" value="HAMP_dom"/>
</dbReference>
<dbReference type="PROSITE" id="PS50111">
    <property type="entry name" value="CHEMOTAXIS_TRANSDUC_2"/>
    <property type="match status" value="1"/>
</dbReference>
<dbReference type="SMART" id="SM00304">
    <property type="entry name" value="HAMP"/>
    <property type="match status" value="1"/>
</dbReference>
<keyword evidence="5" id="KW-0812">Transmembrane</keyword>
<dbReference type="OrthoDB" id="1884279at2"/>
<proteinExistence type="inferred from homology"/>
<evidence type="ECO:0000256" key="2">
    <source>
        <dbReference type="ARBA" id="ARBA00022481"/>
    </source>
</evidence>
<evidence type="ECO:0000256" key="3">
    <source>
        <dbReference type="ARBA" id="ARBA00029447"/>
    </source>
</evidence>